<sequence>MRAVIQRVTKASVTVDNRIVGSIQKGLCVLLGIATDDTEKDIDYMVNKILNIRVFDDNGVMWKKGVKDAGLELLCVSQFTLQANTVKGNKPDFHRAMKSEQAKAMYSQFLDKLGKAYDPAKIQDGEFGAMMTVDISNDGKTAMNYGNAFTFLLGPVTLQLDSRKFTYDS</sequence>
<dbReference type="GO" id="GO:0000049">
    <property type="term" value="F:tRNA binding"/>
    <property type="evidence" value="ECO:0007669"/>
    <property type="project" value="UniProtKB-KW"/>
</dbReference>
<evidence type="ECO:0000256" key="6">
    <source>
        <dbReference type="RuleBase" id="RU003470"/>
    </source>
</evidence>
<comment type="subcellular location">
    <subcellularLocation>
        <location evidence="6">Cytoplasm</location>
    </subcellularLocation>
</comment>
<dbReference type="CDD" id="cd00563">
    <property type="entry name" value="Dtyr_deacylase"/>
    <property type="match status" value="1"/>
</dbReference>
<dbReference type="PANTHER" id="PTHR10472">
    <property type="entry name" value="D-TYROSYL-TRNA TYR DEACYLASE"/>
    <property type="match status" value="1"/>
</dbReference>
<proteinExistence type="inferred from homology"/>
<reference evidence="7 8" key="1">
    <citation type="journal article" date="2018" name="G3 (Bethesda)">
        <title>Phylogenetic and Phylogenomic Definition of Rhizopus Species.</title>
        <authorList>
            <person name="Gryganskyi A.P."/>
            <person name="Golan J."/>
            <person name="Dolatabadi S."/>
            <person name="Mondo S."/>
            <person name="Robb S."/>
            <person name="Idnurm A."/>
            <person name="Muszewska A."/>
            <person name="Steczkiewicz K."/>
            <person name="Masonjones S."/>
            <person name="Liao H.L."/>
            <person name="Gajdeczka M.T."/>
            <person name="Anike F."/>
            <person name="Vuek A."/>
            <person name="Anishchenko I.M."/>
            <person name="Voigt K."/>
            <person name="de Hoog G.S."/>
            <person name="Smith M.E."/>
            <person name="Heitman J."/>
            <person name="Vilgalys R."/>
            <person name="Stajich J.E."/>
        </authorList>
    </citation>
    <scope>NUCLEOTIDE SEQUENCE [LARGE SCALE GENOMIC DNA]</scope>
    <source>
        <strain evidence="7 8">CBS 357.93</strain>
    </source>
</reference>
<gene>
    <name evidence="7" type="primary">DTD1</name>
    <name evidence="7" type="ORF">CU097_015092</name>
</gene>
<keyword evidence="8" id="KW-1185">Reference proteome</keyword>
<dbReference type="InterPro" id="IPR023509">
    <property type="entry name" value="DTD-like_sf"/>
</dbReference>
<evidence type="ECO:0000256" key="5">
    <source>
        <dbReference type="ARBA" id="ARBA00048018"/>
    </source>
</evidence>
<keyword evidence="6" id="KW-0963">Cytoplasm</keyword>
<comment type="similarity">
    <text evidence="1 6">Belongs to the DTD family.</text>
</comment>
<evidence type="ECO:0000256" key="3">
    <source>
        <dbReference type="ARBA" id="ARBA00020007"/>
    </source>
</evidence>
<keyword evidence="6" id="KW-0378">Hydrolase</keyword>
<organism evidence="7 8">
    <name type="scientific">Rhizopus azygosporus</name>
    <name type="common">Rhizopus microsporus var. azygosporus</name>
    <dbReference type="NCBI Taxonomy" id="86630"/>
    <lineage>
        <taxon>Eukaryota</taxon>
        <taxon>Fungi</taxon>
        <taxon>Fungi incertae sedis</taxon>
        <taxon>Mucoromycota</taxon>
        <taxon>Mucoromycotina</taxon>
        <taxon>Mucoromycetes</taxon>
        <taxon>Mucorales</taxon>
        <taxon>Mucorineae</taxon>
        <taxon>Rhizopodaceae</taxon>
        <taxon>Rhizopus</taxon>
    </lineage>
</organism>
<evidence type="ECO:0000256" key="1">
    <source>
        <dbReference type="ARBA" id="ARBA00009673"/>
    </source>
</evidence>
<keyword evidence="6" id="KW-0820">tRNA-binding</keyword>
<dbReference type="SUPFAM" id="SSF69500">
    <property type="entry name" value="DTD-like"/>
    <property type="match status" value="1"/>
</dbReference>
<dbReference type="AlphaFoldDB" id="A0A367K9S4"/>
<evidence type="ECO:0000313" key="8">
    <source>
        <dbReference type="Proteomes" id="UP000252139"/>
    </source>
</evidence>
<dbReference type="Pfam" id="PF02580">
    <property type="entry name" value="Tyr_Deacylase"/>
    <property type="match status" value="1"/>
</dbReference>
<dbReference type="Proteomes" id="UP000252139">
    <property type="component" value="Unassembled WGS sequence"/>
</dbReference>
<dbReference type="FunFam" id="3.50.80.10:FF:000001">
    <property type="entry name" value="D-aminoacyl-tRNA deacylase"/>
    <property type="match status" value="1"/>
</dbReference>
<dbReference type="GO" id="GO:0051500">
    <property type="term" value="F:D-tyrosyl-tRNA(Tyr) deacylase activity"/>
    <property type="evidence" value="ECO:0007669"/>
    <property type="project" value="TreeGrafter"/>
</dbReference>
<comment type="catalytic activity">
    <reaction evidence="4">
        <text>glycyl-tRNA(Ala) + H2O = tRNA(Ala) + glycine + H(+)</text>
        <dbReference type="Rhea" id="RHEA:53744"/>
        <dbReference type="Rhea" id="RHEA-COMP:9657"/>
        <dbReference type="Rhea" id="RHEA-COMP:13640"/>
        <dbReference type="ChEBI" id="CHEBI:15377"/>
        <dbReference type="ChEBI" id="CHEBI:15378"/>
        <dbReference type="ChEBI" id="CHEBI:57305"/>
        <dbReference type="ChEBI" id="CHEBI:78442"/>
        <dbReference type="ChEBI" id="CHEBI:78522"/>
        <dbReference type="EC" id="3.1.1.96"/>
    </reaction>
</comment>
<accession>A0A367K9S4</accession>
<dbReference type="GO" id="GO:0005737">
    <property type="term" value="C:cytoplasm"/>
    <property type="evidence" value="ECO:0007669"/>
    <property type="project" value="UniProtKB-SubCell"/>
</dbReference>
<dbReference type="PANTHER" id="PTHR10472:SF5">
    <property type="entry name" value="D-AMINOACYL-TRNA DEACYLASE 1"/>
    <property type="match status" value="1"/>
</dbReference>
<comment type="caution">
    <text evidence="7">The sequence shown here is derived from an EMBL/GenBank/DDBJ whole genome shotgun (WGS) entry which is preliminary data.</text>
</comment>
<keyword evidence="6" id="KW-0694">RNA-binding</keyword>
<evidence type="ECO:0000313" key="7">
    <source>
        <dbReference type="EMBL" id="RCH98900.1"/>
    </source>
</evidence>
<evidence type="ECO:0000256" key="4">
    <source>
        <dbReference type="ARBA" id="ARBA00047676"/>
    </source>
</evidence>
<dbReference type="GO" id="GO:0106026">
    <property type="term" value="F:Gly-tRNA(Ala) deacylase activity"/>
    <property type="evidence" value="ECO:0007669"/>
    <property type="project" value="RHEA"/>
</dbReference>
<dbReference type="Gene3D" id="3.50.80.10">
    <property type="entry name" value="D-tyrosyl-tRNA(Tyr) deacylase"/>
    <property type="match status" value="1"/>
</dbReference>
<dbReference type="OrthoDB" id="275783at2759"/>
<dbReference type="EC" id="3.1.1.96" evidence="2 6"/>
<dbReference type="InterPro" id="IPR003732">
    <property type="entry name" value="Daa-tRNA_deacyls_DTD"/>
</dbReference>
<dbReference type="HAMAP" id="MF_00518">
    <property type="entry name" value="Deacylase_Dtd"/>
    <property type="match status" value="1"/>
</dbReference>
<name>A0A367K9S4_RHIAZ</name>
<protein>
    <recommendedName>
        <fullName evidence="3 6">D-aminoacyl-tRNA deacylase</fullName>
        <ecNumber evidence="2 6">3.1.1.96</ecNumber>
    </recommendedName>
</protein>
<dbReference type="NCBIfam" id="TIGR00256">
    <property type="entry name" value="D-aminoacyl-tRNA deacylase"/>
    <property type="match status" value="1"/>
</dbReference>
<evidence type="ECO:0000256" key="2">
    <source>
        <dbReference type="ARBA" id="ARBA00013056"/>
    </source>
</evidence>
<dbReference type="STRING" id="86630.A0A367K9S4"/>
<dbReference type="EMBL" id="PJQL01000162">
    <property type="protein sequence ID" value="RCH98900.1"/>
    <property type="molecule type" value="Genomic_DNA"/>
</dbReference>
<comment type="catalytic activity">
    <reaction evidence="5">
        <text>a D-aminoacyl-tRNA + H2O = a tRNA + a D-alpha-amino acid + H(+)</text>
        <dbReference type="Rhea" id="RHEA:13953"/>
        <dbReference type="Rhea" id="RHEA-COMP:10123"/>
        <dbReference type="Rhea" id="RHEA-COMP:10124"/>
        <dbReference type="ChEBI" id="CHEBI:15377"/>
        <dbReference type="ChEBI" id="CHEBI:15378"/>
        <dbReference type="ChEBI" id="CHEBI:59871"/>
        <dbReference type="ChEBI" id="CHEBI:78442"/>
        <dbReference type="ChEBI" id="CHEBI:79333"/>
        <dbReference type="EC" id="3.1.1.96"/>
    </reaction>
</comment>